<feature type="compositionally biased region" description="Basic residues" evidence="1">
    <location>
        <begin position="326"/>
        <end position="352"/>
    </location>
</feature>
<gene>
    <name evidence="3" type="ORF">FEN17_23260</name>
</gene>
<organism evidence="3 4">
    <name type="scientific">Dyadobacter luticola</name>
    <dbReference type="NCBI Taxonomy" id="1979387"/>
    <lineage>
        <taxon>Bacteria</taxon>
        <taxon>Pseudomonadati</taxon>
        <taxon>Bacteroidota</taxon>
        <taxon>Cytophagia</taxon>
        <taxon>Cytophagales</taxon>
        <taxon>Spirosomataceae</taxon>
        <taxon>Dyadobacter</taxon>
    </lineage>
</organism>
<accession>A0A5R9KTM9</accession>
<keyword evidence="2" id="KW-0732">Signal</keyword>
<proteinExistence type="predicted"/>
<protein>
    <submittedName>
        <fullName evidence="3">Uncharacterized protein</fullName>
    </submittedName>
</protein>
<feature type="signal peptide" evidence="2">
    <location>
        <begin position="1"/>
        <end position="22"/>
    </location>
</feature>
<evidence type="ECO:0000313" key="3">
    <source>
        <dbReference type="EMBL" id="TLU99479.1"/>
    </source>
</evidence>
<keyword evidence="4" id="KW-1185">Reference proteome</keyword>
<evidence type="ECO:0000256" key="2">
    <source>
        <dbReference type="SAM" id="SignalP"/>
    </source>
</evidence>
<dbReference type="EMBL" id="VCEJ01000005">
    <property type="protein sequence ID" value="TLU99479.1"/>
    <property type="molecule type" value="Genomic_DNA"/>
</dbReference>
<feature type="compositionally biased region" description="Low complexity" evidence="1">
    <location>
        <begin position="299"/>
        <end position="310"/>
    </location>
</feature>
<dbReference type="RefSeq" id="WP_138367769.1">
    <property type="nucleotide sequence ID" value="NZ_VCEJ01000005.1"/>
</dbReference>
<comment type="caution">
    <text evidence="3">The sequence shown here is derived from an EMBL/GenBank/DDBJ whole genome shotgun (WGS) entry which is preliminary data.</text>
</comment>
<feature type="region of interest" description="Disordered" evidence="1">
    <location>
        <begin position="286"/>
        <end position="359"/>
    </location>
</feature>
<dbReference type="AlphaFoldDB" id="A0A5R9KTM9"/>
<feature type="chain" id="PRO_5024283273" evidence="2">
    <location>
        <begin position="23"/>
        <end position="359"/>
    </location>
</feature>
<sequence>MTYPLSFVIAAMLLVARLPALAQSESEKLDLPGDNLNLYAVMKLFQESKTLEGLEKALNSGGCEINNLDLDGDKRVDYIRVADNFNNNIHTITLDVPLNDYEEQDVAVFFVEKRTNGQILIQLMGDEDLYGRDYFLEPTDQTFRETPHAGYGPEKVAAAAKFTGPNEVASWPIIKYIFAPGYVTWSSPMRWGNYPAYWKPQPPQYWHFYYAYHYHWRSYYNKHYRRWAHFRNPAWFSQFYGGNFRSRSVTVKTRVARGDYKSSYSKPASAAEGSALFAKKFPTLPASHESPPSFDSSGKPRAPKAAPAAATESRPEKKSAAPTKSSAKKKRSTASKSSKSKSKRKSTPTKKSARGEGKS</sequence>
<evidence type="ECO:0000256" key="1">
    <source>
        <dbReference type="SAM" id="MobiDB-lite"/>
    </source>
</evidence>
<evidence type="ECO:0000313" key="4">
    <source>
        <dbReference type="Proteomes" id="UP000306402"/>
    </source>
</evidence>
<dbReference type="OrthoDB" id="939585at2"/>
<dbReference type="Proteomes" id="UP000306402">
    <property type="component" value="Unassembled WGS sequence"/>
</dbReference>
<reference evidence="3 4" key="1">
    <citation type="submission" date="2019-05" db="EMBL/GenBank/DDBJ databases">
        <authorList>
            <person name="Qu J.-H."/>
        </authorList>
    </citation>
    <scope>NUCLEOTIDE SEQUENCE [LARGE SCALE GENOMIC DNA]</scope>
    <source>
        <strain evidence="3 4">T17</strain>
    </source>
</reference>
<name>A0A5R9KTM9_9BACT</name>